<dbReference type="InterPro" id="IPR031957">
    <property type="entry name" value="DUF4777"/>
</dbReference>
<protein>
    <submittedName>
        <fullName evidence="4">Uncharacterized protein LOC108045325</fullName>
    </submittedName>
</protein>
<gene>
    <name evidence="4" type="primary">LOC108045325</name>
    <name evidence="2" type="synonym">108045325</name>
</gene>
<dbReference type="Pfam" id="PF16007">
    <property type="entry name" value="DUF4777"/>
    <property type="match status" value="1"/>
</dbReference>
<name>A0A6P4ETQ0_DRORH</name>
<dbReference type="EnsemblMetazoa" id="XM_017124610.1">
    <property type="protein sequence ID" value="XP_016980099.1"/>
    <property type="gene ID" value="LOC108045325"/>
</dbReference>
<keyword evidence="3" id="KW-1185">Reference proteome</keyword>
<accession>A0A6P4ETQ0</accession>
<dbReference type="RefSeq" id="XP_016980099.1">
    <property type="nucleotide sequence ID" value="XM_017124610.1"/>
</dbReference>
<evidence type="ECO:0000259" key="1">
    <source>
        <dbReference type="Pfam" id="PF16007"/>
    </source>
</evidence>
<evidence type="ECO:0000313" key="3">
    <source>
        <dbReference type="Proteomes" id="UP001652680"/>
    </source>
</evidence>
<sequence length="95" mass="10969">MSRYLYADHILEAFNVFHRPLVLDEVAGYVAEMEAKSVDEVRLAVDNTLTAGWMHGFLTIEDGMFTLFCGYWDEEKPVEGKKSRRHLTKPMLRSS</sequence>
<evidence type="ECO:0000313" key="2">
    <source>
        <dbReference type="EnsemblMetazoa" id="XP_016980099.1"/>
    </source>
</evidence>
<reference evidence="4" key="2">
    <citation type="submission" date="2025-04" db="UniProtKB">
        <authorList>
            <consortium name="RefSeq"/>
        </authorList>
    </citation>
    <scope>IDENTIFICATION</scope>
</reference>
<dbReference type="AlphaFoldDB" id="A0A6P4ETQ0"/>
<dbReference type="Proteomes" id="UP001652680">
    <property type="component" value="Unassembled WGS sequence"/>
</dbReference>
<reference evidence="3" key="1">
    <citation type="journal article" date="2021" name="Elife">
        <title>Highly contiguous assemblies of 101 drosophilid genomes.</title>
        <authorList>
            <person name="Kim B.Y."/>
            <person name="Wang J.R."/>
            <person name="Miller D.E."/>
            <person name="Barmina O."/>
            <person name="Delaney E."/>
            <person name="Thompson A."/>
            <person name="Comeault A.A."/>
            <person name="Peede D."/>
            <person name="D'Agostino E.R."/>
            <person name="Pelaez J."/>
            <person name="Aguilar J.M."/>
            <person name="Haji D."/>
            <person name="Matsunaga T."/>
            <person name="Armstrong E.E."/>
            <person name="Zych M."/>
            <person name="Ogawa Y."/>
            <person name="Stamenkovic-Radak M."/>
            <person name="Jelic M."/>
            <person name="Veselinovic M.S."/>
            <person name="Tanaskovic M."/>
            <person name="Eric P."/>
            <person name="Gao J.J."/>
            <person name="Katoh T.K."/>
            <person name="Toda M.J."/>
            <person name="Watabe H."/>
            <person name="Watada M."/>
            <person name="Davis J.S."/>
            <person name="Moyle L.C."/>
            <person name="Manoli G."/>
            <person name="Bertolini E."/>
            <person name="Kostal V."/>
            <person name="Hawley R.S."/>
            <person name="Takahashi A."/>
            <person name="Jones C.D."/>
            <person name="Price D.K."/>
            <person name="Whiteman N."/>
            <person name="Kopp A."/>
            <person name="Matute D.R."/>
            <person name="Petrov D.A."/>
        </authorList>
    </citation>
    <scope>NUCLEOTIDE SEQUENCE [LARGE SCALE GENOMIC DNA]</scope>
</reference>
<reference evidence="2" key="3">
    <citation type="submission" date="2025-05" db="UniProtKB">
        <authorList>
            <consortium name="EnsemblMetazoa"/>
        </authorList>
    </citation>
    <scope>IDENTIFICATION</scope>
</reference>
<organism evidence="4">
    <name type="scientific">Drosophila rhopaloa</name>
    <name type="common">Fruit fly</name>
    <dbReference type="NCBI Taxonomy" id="1041015"/>
    <lineage>
        <taxon>Eukaryota</taxon>
        <taxon>Metazoa</taxon>
        <taxon>Ecdysozoa</taxon>
        <taxon>Arthropoda</taxon>
        <taxon>Hexapoda</taxon>
        <taxon>Insecta</taxon>
        <taxon>Pterygota</taxon>
        <taxon>Neoptera</taxon>
        <taxon>Endopterygota</taxon>
        <taxon>Diptera</taxon>
        <taxon>Brachycera</taxon>
        <taxon>Muscomorpha</taxon>
        <taxon>Ephydroidea</taxon>
        <taxon>Drosophilidae</taxon>
        <taxon>Drosophila</taxon>
        <taxon>Sophophora</taxon>
    </lineage>
</organism>
<feature type="domain" description="DUF4777" evidence="1">
    <location>
        <begin position="3"/>
        <end position="67"/>
    </location>
</feature>
<dbReference type="OMA" id="MSRYQYA"/>
<dbReference type="OrthoDB" id="7882888at2759"/>
<evidence type="ECO:0000313" key="4">
    <source>
        <dbReference type="RefSeq" id="XP_016980099.1"/>
    </source>
</evidence>
<proteinExistence type="predicted"/>
<dbReference type="GeneID" id="108045325"/>